<dbReference type="SUPFAM" id="SSF51338">
    <property type="entry name" value="Composite domain of metallo-dependent hydrolases"/>
    <property type="match status" value="1"/>
</dbReference>
<dbReference type="EMBL" id="JAIEZQ010000002">
    <property type="protein sequence ID" value="MBY9075801.1"/>
    <property type="molecule type" value="Genomic_DNA"/>
</dbReference>
<dbReference type="Gene3D" id="3.20.20.140">
    <property type="entry name" value="Metal-dependent hydrolases"/>
    <property type="match status" value="1"/>
</dbReference>
<feature type="region of interest" description="Disordered" evidence="1">
    <location>
        <begin position="158"/>
        <end position="182"/>
    </location>
</feature>
<dbReference type="PANTHER" id="PTHR22642:SF2">
    <property type="entry name" value="PROTEIN LONG AFTER FAR-RED 3"/>
    <property type="match status" value="1"/>
</dbReference>
<accession>A0ABS7RLB3</accession>
<evidence type="ECO:0000259" key="2">
    <source>
        <dbReference type="Pfam" id="PF07969"/>
    </source>
</evidence>
<evidence type="ECO:0000313" key="4">
    <source>
        <dbReference type="Proteomes" id="UP000754710"/>
    </source>
</evidence>
<dbReference type="InterPro" id="IPR032466">
    <property type="entry name" value="Metal_Hydrolase"/>
</dbReference>
<dbReference type="InterPro" id="IPR013108">
    <property type="entry name" value="Amidohydro_3"/>
</dbReference>
<feature type="domain" description="Amidohydrolase 3" evidence="2">
    <location>
        <begin position="50"/>
        <end position="544"/>
    </location>
</feature>
<dbReference type="InterPro" id="IPR011059">
    <property type="entry name" value="Metal-dep_hydrolase_composite"/>
</dbReference>
<gene>
    <name evidence="3" type="ORF">K1X13_13295</name>
</gene>
<evidence type="ECO:0000256" key="1">
    <source>
        <dbReference type="SAM" id="MobiDB-lite"/>
    </source>
</evidence>
<dbReference type="Gene3D" id="2.30.40.10">
    <property type="entry name" value="Urease, subunit C, domain 1"/>
    <property type="match status" value="1"/>
</dbReference>
<dbReference type="Pfam" id="PF07969">
    <property type="entry name" value="Amidohydro_3"/>
    <property type="match status" value="1"/>
</dbReference>
<feature type="compositionally biased region" description="Basic and acidic residues" evidence="1">
    <location>
        <begin position="158"/>
        <end position="173"/>
    </location>
</feature>
<reference evidence="3 4" key="1">
    <citation type="submission" date="2021-08" db="EMBL/GenBank/DDBJ databases">
        <title>Nocardioides bacterium WL0053 sp. nov., isolated from the sediment.</title>
        <authorList>
            <person name="Wang L."/>
            <person name="Zhang D."/>
            <person name="Zhang A."/>
        </authorList>
    </citation>
    <scope>NUCLEOTIDE SEQUENCE [LARGE SCALE GENOMIC DNA]</scope>
    <source>
        <strain evidence="3 4">WL0053</strain>
    </source>
</reference>
<comment type="caution">
    <text evidence="3">The sequence shown here is derived from an EMBL/GenBank/DDBJ whole genome shotgun (WGS) entry which is preliminary data.</text>
</comment>
<dbReference type="SUPFAM" id="SSF51556">
    <property type="entry name" value="Metallo-dependent hydrolases"/>
    <property type="match status" value="1"/>
</dbReference>
<organism evidence="3 4">
    <name type="scientific">Nocardioides jiangsuensis</name>
    <dbReference type="NCBI Taxonomy" id="2866161"/>
    <lineage>
        <taxon>Bacteria</taxon>
        <taxon>Bacillati</taxon>
        <taxon>Actinomycetota</taxon>
        <taxon>Actinomycetes</taxon>
        <taxon>Propionibacteriales</taxon>
        <taxon>Nocardioidaceae</taxon>
        <taxon>Nocardioides</taxon>
    </lineage>
</organism>
<dbReference type="CDD" id="cd01300">
    <property type="entry name" value="YtcJ_like"/>
    <property type="match status" value="1"/>
</dbReference>
<dbReference type="PANTHER" id="PTHR22642">
    <property type="entry name" value="IMIDAZOLONEPROPIONASE"/>
    <property type="match status" value="1"/>
</dbReference>
<proteinExistence type="predicted"/>
<keyword evidence="4" id="KW-1185">Reference proteome</keyword>
<name>A0ABS7RLB3_9ACTN</name>
<dbReference type="Gene3D" id="3.10.310.70">
    <property type="match status" value="1"/>
</dbReference>
<protein>
    <submittedName>
        <fullName evidence="3">Amidohydrolase</fullName>
    </submittedName>
</protein>
<evidence type="ECO:0000313" key="3">
    <source>
        <dbReference type="EMBL" id="MBY9075801.1"/>
    </source>
</evidence>
<dbReference type="Proteomes" id="UP000754710">
    <property type="component" value="Unassembled WGS sequence"/>
</dbReference>
<sequence length="545" mass="58197">MAGRATVLRGGGVYDGQRHLPGHGAVVADGLVVAVAPDADLDVPAGAEQVDLAGGLLLPGFQDAHVHPVQGGLERIRCDLSGLSTREEYLAAVARYATEHPEREWVLGGGWSMTAFGPAGPTAADLDAVVPDRPVFLPNRDHHGAWVSSRALELAGVDRRTPDPADGRLDRGPDGTPTGSLHEGAMSLVERLLPVTGDEELLEALLVAQAHLHSFGITAWQDAILGDYAGLRDVTPTYLRAAASGELTARVRGALWWDRERGLEQVEELVERRRSTSAHPRFVPGTVKVMQDGVAENGTAAMSAPYLDRCGVRTHNHGLSFVDPLVLREAVVRLDAAGFQVHVHAIGDRAVGEALDAFAQARTVNGAADLRHHIAHVQVIHPDDRPRFADLAVAANMQPLWAAFDEQMTELTLPFLGPERSRWQYPFADLARAGARLVAGSDWPVSSPDPLQGIHVAVNRWVHGASGVEGSEAFLPEQALSTAEAFAAYTSGSAHVNHLDRTGHVAPGMLADLAVLDRDPFRGPPEEIGAARVVATYVDGERVFG</sequence>
<dbReference type="RefSeq" id="WP_221025504.1">
    <property type="nucleotide sequence ID" value="NZ_JAIEZQ010000002.1"/>
</dbReference>
<dbReference type="InterPro" id="IPR033932">
    <property type="entry name" value="YtcJ-like"/>
</dbReference>